<evidence type="ECO:0000313" key="5">
    <source>
        <dbReference type="EMBL" id="QIB64961.1"/>
    </source>
</evidence>
<comment type="similarity">
    <text evidence="1">Belongs to the 'GDXG' lipolytic enzyme family.</text>
</comment>
<dbReference type="RefSeq" id="WP_163494210.1">
    <property type="nucleotide sequence ID" value="NZ_CP048711.1"/>
</dbReference>
<dbReference type="EMBL" id="CP048711">
    <property type="protein sequence ID" value="QIB64961.1"/>
    <property type="molecule type" value="Genomic_DNA"/>
</dbReference>
<evidence type="ECO:0000259" key="4">
    <source>
        <dbReference type="Pfam" id="PF07859"/>
    </source>
</evidence>
<dbReference type="InterPro" id="IPR029058">
    <property type="entry name" value="AB_hydrolase_fold"/>
</dbReference>
<dbReference type="Proteomes" id="UP000477680">
    <property type="component" value="Chromosome"/>
</dbReference>
<keyword evidence="6" id="KW-1185">Reference proteome</keyword>
<protein>
    <submittedName>
        <fullName evidence="5">Alpha/beta hydrolase</fullName>
    </submittedName>
</protein>
<evidence type="ECO:0000256" key="2">
    <source>
        <dbReference type="ARBA" id="ARBA00022801"/>
    </source>
</evidence>
<feature type="domain" description="Alpha/beta hydrolase fold-3" evidence="4">
    <location>
        <begin position="103"/>
        <end position="309"/>
    </location>
</feature>
<keyword evidence="2 5" id="KW-0378">Hydrolase</keyword>
<gene>
    <name evidence="5" type="ORF">G3T16_05680</name>
</gene>
<name>A0A6C0TYU2_9GAMM</name>
<dbReference type="Gene3D" id="3.40.50.1820">
    <property type="entry name" value="alpha/beta hydrolase"/>
    <property type="match status" value="1"/>
</dbReference>
<sequence>MSKSNENTGPAAFPGSDGKESSTDILDAQTRSVLAMIERDPFLNLDMTPKEMRQAFDRFYDQIGYPALPVAQVSNFPIPGPAGPIAARAYTPQADAGRALPVMVFFHGGGMMMGSLDAYDGLCRRLAHNSGCIIVSASYRLAPENKFPAAVEDALAAVQWTHDNAETLGGDAARLVVGGESGGGYLAAAVTQILRDKGDDYIAFQLLINPAIGTRGGSASMEKYARGFFFEPEMLDWFYTQYLNDMEQLRDPRVSPILADRFEGLPPAFIIVAGVDILRNDIELYSRLLAEAGVPVKTSTYEGTIHGFTVMGGLIDAGVRAVDECAETLRDSLNP</sequence>
<dbReference type="InterPro" id="IPR013094">
    <property type="entry name" value="AB_hydrolase_3"/>
</dbReference>
<evidence type="ECO:0000256" key="3">
    <source>
        <dbReference type="SAM" id="MobiDB-lite"/>
    </source>
</evidence>
<dbReference type="PANTHER" id="PTHR48081:SF8">
    <property type="entry name" value="ALPHA_BETA HYDROLASE FOLD-3 DOMAIN-CONTAINING PROTEIN-RELATED"/>
    <property type="match status" value="1"/>
</dbReference>
<evidence type="ECO:0000256" key="1">
    <source>
        <dbReference type="ARBA" id="ARBA00010515"/>
    </source>
</evidence>
<accession>A0A6C0TYU2</accession>
<dbReference type="FunFam" id="3.40.50.1820:FF:000089">
    <property type="entry name" value="Alpha/beta hydrolase"/>
    <property type="match status" value="1"/>
</dbReference>
<dbReference type="KEGG" id="kim:G3T16_05680"/>
<feature type="region of interest" description="Disordered" evidence="3">
    <location>
        <begin position="1"/>
        <end position="23"/>
    </location>
</feature>
<proteinExistence type="inferred from homology"/>
<dbReference type="SUPFAM" id="SSF53474">
    <property type="entry name" value="alpha/beta-Hydrolases"/>
    <property type="match status" value="1"/>
</dbReference>
<organism evidence="5 6">
    <name type="scientific">Kineobactrum salinum</name>
    <dbReference type="NCBI Taxonomy" id="2708301"/>
    <lineage>
        <taxon>Bacteria</taxon>
        <taxon>Pseudomonadati</taxon>
        <taxon>Pseudomonadota</taxon>
        <taxon>Gammaproteobacteria</taxon>
        <taxon>Cellvibrionales</taxon>
        <taxon>Halieaceae</taxon>
        <taxon>Kineobactrum</taxon>
    </lineage>
</organism>
<dbReference type="AlphaFoldDB" id="A0A6C0TYU2"/>
<dbReference type="InterPro" id="IPR050300">
    <property type="entry name" value="GDXG_lipolytic_enzyme"/>
</dbReference>
<evidence type="ECO:0000313" key="6">
    <source>
        <dbReference type="Proteomes" id="UP000477680"/>
    </source>
</evidence>
<dbReference type="Pfam" id="PF07859">
    <property type="entry name" value="Abhydrolase_3"/>
    <property type="match status" value="1"/>
</dbReference>
<dbReference type="GO" id="GO:0016787">
    <property type="term" value="F:hydrolase activity"/>
    <property type="evidence" value="ECO:0007669"/>
    <property type="project" value="UniProtKB-KW"/>
</dbReference>
<reference evidence="5 6" key="1">
    <citation type="submission" date="2020-02" db="EMBL/GenBank/DDBJ databases">
        <title>Genome sequencing for Kineobactrum sp. M2.</title>
        <authorList>
            <person name="Park S.-J."/>
        </authorList>
    </citation>
    <scope>NUCLEOTIDE SEQUENCE [LARGE SCALE GENOMIC DNA]</scope>
    <source>
        <strain evidence="5 6">M2</strain>
    </source>
</reference>
<dbReference type="PANTHER" id="PTHR48081">
    <property type="entry name" value="AB HYDROLASE SUPERFAMILY PROTEIN C4A8.06C"/>
    <property type="match status" value="1"/>
</dbReference>